<dbReference type="EMBL" id="JAADJZ010000011">
    <property type="protein sequence ID" value="KAF2871379.1"/>
    <property type="molecule type" value="Genomic_DNA"/>
</dbReference>
<dbReference type="PANTHER" id="PTHR43731">
    <property type="entry name" value="RHOMBOID PROTEASE"/>
    <property type="match status" value="1"/>
</dbReference>
<evidence type="ECO:0000256" key="8">
    <source>
        <dbReference type="SAM" id="Phobius"/>
    </source>
</evidence>
<feature type="transmembrane region" description="Helical" evidence="8">
    <location>
        <begin position="309"/>
        <end position="325"/>
    </location>
</feature>
<evidence type="ECO:0000256" key="3">
    <source>
        <dbReference type="ARBA" id="ARBA00022692"/>
    </source>
</evidence>
<comment type="caution">
    <text evidence="10">The sequence shown here is derived from an EMBL/GenBank/DDBJ whole genome shotgun (WGS) entry which is preliminary data.</text>
</comment>
<dbReference type="Pfam" id="PF01694">
    <property type="entry name" value="Rhomboid"/>
    <property type="match status" value="1"/>
</dbReference>
<evidence type="ECO:0000256" key="4">
    <source>
        <dbReference type="ARBA" id="ARBA00022801"/>
    </source>
</evidence>
<comment type="similarity">
    <text evidence="2">Belongs to the peptidase S54 family.</text>
</comment>
<keyword evidence="6 8" id="KW-0472">Membrane</keyword>
<evidence type="ECO:0000256" key="5">
    <source>
        <dbReference type="ARBA" id="ARBA00022989"/>
    </source>
</evidence>
<keyword evidence="4" id="KW-0378">Hydrolase</keyword>
<dbReference type="Proteomes" id="UP000481861">
    <property type="component" value="Unassembled WGS sequence"/>
</dbReference>
<evidence type="ECO:0000259" key="9">
    <source>
        <dbReference type="Pfam" id="PF01694"/>
    </source>
</evidence>
<evidence type="ECO:0000256" key="6">
    <source>
        <dbReference type="ARBA" id="ARBA00023136"/>
    </source>
</evidence>
<protein>
    <recommendedName>
        <fullName evidence="9">Peptidase S54 rhomboid domain-containing protein</fullName>
    </recommendedName>
</protein>
<feature type="transmembrane region" description="Helical" evidence="8">
    <location>
        <begin position="271"/>
        <end position="289"/>
    </location>
</feature>
<feature type="domain" description="Peptidase S54 rhomboid" evidence="9">
    <location>
        <begin position="205"/>
        <end position="353"/>
    </location>
</feature>
<dbReference type="SUPFAM" id="SSF144091">
    <property type="entry name" value="Rhomboid-like"/>
    <property type="match status" value="1"/>
</dbReference>
<dbReference type="Gene3D" id="1.20.1540.10">
    <property type="entry name" value="Rhomboid-like"/>
    <property type="match status" value="1"/>
</dbReference>
<feature type="region of interest" description="Disordered" evidence="7">
    <location>
        <begin position="32"/>
        <end position="71"/>
    </location>
</feature>
<dbReference type="OrthoDB" id="10260614at2759"/>
<proteinExistence type="inferred from homology"/>
<dbReference type="GO" id="GO:0016020">
    <property type="term" value="C:membrane"/>
    <property type="evidence" value="ECO:0007669"/>
    <property type="project" value="UniProtKB-SubCell"/>
</dbReference>
<keyword evidence="3 8" id="KW-0812">Transmembrane</keyword>
<dbReference type="GO" id="GO:0004252">
    <property type="term" value="F:serine-type endopeptidase activity"/>
    <property type="evidence" value="ECO:0007669"/>
    <property type="project" value="InterPro"/>
</dbReference>
<gene>
    <name evidence="10" type="ORF">BDV95DRAFT_493815</name>
</gene>
<evidence type="ECO:0000313" key="10">
    <source>
        <dbReference type="EMBL" id="KAF2871379.1"/>
    </source>
</evidence>
<dbReference type="GO" id="GO:0006465">
    <property type="term" value="P:signal peptide processing"/>
    <property type="evidence" value="ECO:0007669"/>
    <property type="project" value="TreeGrafter"/>
</dbReference>
<name>A0A7C8M895_9PLEO</name>
<keyword evidence="11" id="KW-1185">Reference proteome</keyword>
<comment type="subcellular location">
    <subcellularLocation>
        <location evidence="1">Membrane</location>
        <topology evidence="1">Multi-pass membrane protein</topology>
    </subcellularLocation>
</comment>
<organism evidence="10 11">
    <name type="scientific">Massariosphaeria phaeospora</name>
    <dbReference type="NCBI Taxonomy" id="100035"/>
    <lineage>
        <taxon>Eukaryota</taxon>
        <taxon>Fungi</taxon>
        <taxon>Dikarya</taxon>
        <taxon>Ascomycota</taxon>
        <taxon>Pezizomycotina</taxon>
        <taxon>Dothideomycetes</taxon>
        <taxon>Pleosporomycetidae</taxon>
        <taxon>Pleosporales</taxon>
        <taxon>Pleosporales incertae sedis</taxon>
        <taxon>Massariosphaeria</taxon>
    </lineage>
</organism>
<dbReference type="PANTHER" id="PTHR43731:SF14">
    <property type="entry name" value="PRESENILIN-ASSOCIATED RHOMBOID-LIKE PROTEIN, MITOCHONDRIAL"/>
    <property type="match status" value="1"/>
</dbReference>
<sequence length="373" mass="41950">MHPIRTASSVLRPTWSRPRKCSLRPCLLAFQTRREHGQPRRNPPPVPSYRPAAAKDPALPVSERNQPEEPVKRYFEEPKPQDDTSSHRGPNTGFTWSNVHYLRPGLWALSVSSGIYCLMAYLEAKKDVKPTPGMLQHRRPQSPWPRQIPPTPTEVATRWLQEMDPISKLSTGIIATCGTIHLGKTLVPKYWASLWHTPYRNVNHTLFTSTFVHGGLPHLILNMYACQMFLPQVGYSRVFEGNSNHTLAFFLTTGVLSGYAQHLLTRFSKTIFTPSGGASGAIFAVLGVYCAQYPDAQLGLLFVPGSLDAQYFLALIMLVDLVGMIRPMKFLPLGHAAHFSGAVMGLGYSYLDGKNVIWNPLVQYWRNRLRKQT</sequence>
<evidence type="ECO:0000256" key="2">
    <source>
        <dbReference type="ARBA" id="ARBA00009045"/>
    </source>
</evidence>
<evidence type="ECO:0000256" key="7">
    <source>
        <dbReference type="SAM" id="MobiDB-lite"/>
    </source>
</evidence>
<evidence type="ECO:0000256" key="1">
    <source>
        <dbReference type="ARBA" id="ARBA00004141"/>
    </source>
</evidence>
<reference evidence="10 11" key="1">
    <citation type="submission" date="2020-01" db="EMBL/GenBank/DDBJ databases">
        <authorList>
            <consortium name="DOE Joint Genome Institute"/>
            <person name="Haridas S."/>
            <person name="Albert R."/>
            <person name="Binder M."/>
            <person name="Bloem J."/>
            <person name="Labutti K."/>
            <person name="Salamov A."/>
            <person name="Andreopoulos B."/>
            <person name="Baker S.E."/>
            <person name="Barry K."/>
            <person name="Bills G."/>
            <person name="Bluhm B.H."/>
            <person name="Cannon C."/>
            <person name="Castanera R."/>
            <person name="Culley D.E."/>
            <person name="Daum C."/>
            <person name="Ezra D."/>
            <person name="Gonzalez J.B."/>
            <person name="Henrissat B."/>
            <person name="Kuo A."/>
            <person name="Liang C."/>
            <person name="Lipzen A."/>
            <person name="Lutzoni F."/>
            <person name="Magnuson J."/>
            <person name="Mondo S."/>
            <person name="Nolan M."/>
            <person name="Ohm R."/>
            <person name="Pangilinan J."/>
            <person name="Park H.-J.H."/>
            <person name="Ramirez L."/>
            <person name="Alfaro M."/>
            <person name="Sun H."/>
            <person name="Tritt A."/>
            <person name="Yoshinaga Y."/>
            <person name="Zwiers L.-H.L."/>
            <person name="Turgeon B.G."/>
            <person name="Goodwin S.B."/>
            <person name="Spatafora J.W."/>
            <person name="Crous P.W."/>
            <person name="Grigoriev I.V."/>
        </authorList>
    </citation>
    <scope>NUCLEOTIDE SEQUENCE [LARGE SCALE GENOMIC DNA]</scope>
    <source>
        <strain evidence="10 11">CBS 611.86</strain>
    </source>
</reference>
<dbReference type="AlphaFoldDB" id="A0A7C8M895"/>
<dbReference type="InterPro" id="IPR022764">
    <property type="entry name" value="Peptidase_S54_rhomboid_dom"/>
</dbReference>
<dbReference type="InterPro" id="IPR035952">
    <property type="entry name" value="Rhomboid-like_sf"/>
</dbReference>
<keyword evidence="5 8" id="KW-1133">Transmembrane helix</keyword>
<dbReference type="InterPro" id="IPR050925">
    <property type="entry name" value="Rhomboid_protease_S54"/>
</dbReference>
<evidence type="ECO:0000313" key="11">
    <source>
        <dbReference type="Proteomes" id="UP000481861"/>
    </source>
</evidence>
<accession>A0A7C8M895</accession>